<feature type="region of interest" description="Disordered" evidence="1">
    <location>
        <begin position="15"/>
        <end position="36"/>
    </location>
</feature>
<name>A0ABP0Q0Z3_9DINO</name>
<dbReference type="EMBL" id="CAXAMM010038784">
    <property type="protein sequence ID" value="CAK9080854.1"/>
    <property type="molecule type" value="Genomic_DNA"/>
</dbReference>
<organism evidence="2 3">
    <name type="scientific">Durusdinium trenchii</name>
    <dbReference type="NCBI Taxonomy" id="1381693"/>
    <lineage>
        <taxon>Eukaryota</taxon>
        <taxon>Sar</taxon>
        <taxon>Alveolata</taxon>
        <taxon>Dinophyceae</taxon>
        <taxon>Suessiales</taxon>
        <taxon>Symbiodiniaceae</taxon>
        <taxon>Durusdinium</taxon>
    </lineage>
</organism>
<keyword evidence="3" id="KW-1185">Reference proteome</keyword>
<evidence type="ECO:0000313" key="3">
    <source>
        <dbReference type="Proteomes" id="UP001642464"/>
    </source>
</evidence>
<proteinExistence type="predicted"/>
<sequence length="65" mass="7210">METTSADKDLAVMKQLQKHQAQVEDRGEDDALPGRPKDLKALFSEISGGERNEEVSIDQLLGLRT</sequence>
<gene>
    <name evidence="2" type="ORF">SCF082_LOCUS38522</name>
</gene>
<accession>A0ABP0Q0Z3</accession>
<dbReference type="Proteomes" id="UP001642464">
    <property type="component" value="Unassembled WGS sequence"/>
</dbReference>
<evidence type="ECO:0000256" key="1">
    <source>
        <dbReference type="SAM" id="MobiDB-lite"/>
    </source>
</evidence>
<reference evidence="2 3" key="1">
    <citation type="submission" date="2024-02" db="EMBL/GenBank/DDBJ databases">
        <authorList>
            <person name="Chen Y."/>
            <person name="Shah S."/>
            <person name="Dougan E. K."/>
            <person name="Thang M."/>
            <person name="Chan C."/>
        </authorList>
    </citation>
    <scope>NUCLEOTIDE SEQUENCE [LARGE SCALE GENOMIC DNA]</scope>
</reference>
<evidence type="ECO:0000313" key="2">
    <source>
        <dbReference type="EMBL" id="CAK9080854.1"/>
    </source>
</evidence>
<protein>
    <submittedName>
        <fullName evidence="2">Uncharacterized protein</fullName>
    </submittedName>
</protein>
<comment type="caution">
    <text evidence="2">The sequence shown here is derived from an EMBL/GenBank/DDBJ whole genome shotgun (WGS) entry which is preliminary data.</text>
</comment>